<evidence type="ECO:0000313" key="2">
    <source>
        <dbReference type="Proteomes" id="UP000799754"/>
    </source>
</evidence>
<gene>
    <name evidence="1" type="ORF">BU25DRAFT_480822</name>
</gene>
<proteinExistence type="predicted"/>
<evidence type="ECO:0000313" key="1">
    <source>
        <dbReference type="EMBL" id="KAF2622261.1"/>
    </source>
</evidence>
<comment type="caution">
    <text evidence="1">The sequence shown here is derived from an EMBL/GenBank/DDBJ whole genome shotgun (WGS) entry which is preliminary data.</text>
</comment>
<sequence>MTYATFFPTRWPASTYGPGLHNYEIHTEQSSCAHGWSAARAALHLQTLYSHLSSDGADDRSFIHYDGNVYSLGEGVPLPCFLDRIEAKYRDVTVLTIWFNDRRGIVDVDVLKGQCAEALVPGSQNRGFATQFSWAFRWMFAKCLRGRIGREYGRLLSDLD</sequence>
<keyword evidence="2" id="KW-1185">Reference proteome</keyword>
<reference evidence="1" key="1">
    <citation type="journal article" date="2020" name="Stud. Mycol.">
        <title>101 Dothideomycetes genomes: a test case for predicting lifestyles and emergence of pathogens.</title>
        <authorList>
            <person name="Haridas S."/>
            <person name="Albert R."/>
            <person name="Binder M."/>
            <person name="Bloem J."/>
            <person name="Labutti K."/>
            <person name="Salamov A."/>
            <person name="Andreopoulos B."/>
            <person name="Baker S."/>
            <person name="Barry K."/>
            <person name="Bills G."/>
            <person name="Bluhm B."/>
            <person name="Cannon C."/>
            <person name="Castanera R."/>
            <person name="Culley D."/>
            <person name="Daum C."/>
            <person name="Ezra D."/>
            <person name="Gonzalez J."/>
            <person name="Henrissat B."/>
            <person name="Kuo A."/>
            <person name="Liang C."/>
            <person name="Lipzen A."/>
            <person name="Lutzoni F."/>
            <person name="Magnuson J."/>
            <person name="Mondo S."/>
            <person name="Nolan M."/>
            <person name="Ohm R."/>
            <person name="Pangilinan J."/>
            <person name="Park H.-J."/>
            <person name="Ramirez L."/>
            <person name="Alfaro M."/>
            <person name="Sun H."/>
            <person name="Tritt A."/>
            <person name="Yoshinaga Y."/>
            <person name="Zwiers L.-H."/>
            <person name="Turgeon B."/>
            <person name="Goodwin S."/>
            <person name="Spatafora J."/>
            <person name="Crous P."/>
            <person name="Grigoriev I."/>
        </authorList>
    </citation>
    <scope>NUCLEOTIDE SEQUENCE</scope>
    <source>
        <strain evidence="1">CBS 525.71</strain>
    </source>
</reference>
<dbReference type="EMBL" id="MU006746">
    <property type="protein sequence ID" value="KAF2622261.1"/>
    <property type="molecule type" value="Genomic_DNA"/>
</dbReference>
<organism evidence="1 2">
    <name type="scientific">Macroventuria anomochaeta</name>
    <dbReference type="NCBI Taxonomy" id="301207"/>
    <lineage>
        <taxon>Eukaryota</taxon>
        <taxon>Fungi</taxon>
        <taxon>Dikarya</taxon>
        <taxon>Ascomycota</taxon>
        <taxon>Pezizomycotina</taxon>
        <taxon>Dothideomycetes</taxon>
        <taxon>Pleosporomycetidae</taxon>
        <taxon>Pleosporales</taxon>
        <taxon>Pleosporineae</taxon>
        <taxon>Didymellaceae</taxon>
        <taxon>Macroventuria</taxon>
    </lineage>
</organism>
<dbReference type="Proteomes" id="UP000799754">
    <property type="component" value="Unassembled WGS sequence"/>
</dbReference>
<accession>A0ACB6RK64</accession>
<protein>
    <submittedName>
        <fullName evidence="1">Uncharacterized protein</fullName>
    </submittedName>
</protein>
<name>A0ACB6RK64_9PLEO</name>